<dbReference type="Pfam" id="PF13306">
    <property type="entry name" value="LRR_5"/>
    <property type="match status" value="2"/>
</dbReference>
<sequence>FFELFYHIGSHPKIEEIVILAEIVPTQLVQAAKYVTVNRQIAACIPVKEFILHSNLRVVMLPTLTSVGIEAFRECHRLTVFRAPILMSVGDRSFYECTSLRIFDARLESVGERAFFRCVSLTHIAVESIKNMSRGCFECCVSLRTFMNEKVVTIPQNCFAICTSLETVIAESVTYFDSSVFYQCPNLRKLHLPSLEHANISNCNFQLVDDMVTNHVVVQKKMEPQDLFFKFHQGSRVLFKMMEHRLEYNYPLIEYFYMYMPYNLLTRLRVFSSNCNTIPAQSFYWSFLLKAELSECTSIQHHAFAFSKLLTAVIAPKLEQICSYGFVECNKLCNVRSKGIKSVDRNAFDSCFVLRRICLQNAVFIDASSFNDCHEFCRNGEKDRRRTAQMSQKLRYVNHMMRLNSEGK</sequence>
<reference evidence="1" key="1">
    <citation type="submission" date="2015-07" db="EMBL/GenBank/DDBJ databases">
        <title>Adaptation to a free-living lifestyle via gene acquisitions in the diplomonad Trepomonas sp. PC1.</title>
        <authorList>
            <person name="Xu F."/>
            <person name="Jerlstrom-Hultqvist J."/>
            <person name="Kolisko M."/>
            <person name="Simpson A.G.B."/>
            <person name="Roger A.J."/>
            <person name="Svard S.G."/>
            <person name="Andersson J.O."/>
        </authorList>
    </citation>
    <scope>NUCLEOTIDE SEQUENCE</scope>
    <source>
        <strain evidence="1">PC1</strain>
    </source>
</reference>
<dbReference type="SUPFAM" id="SSF52058">
    <property type="entry name" value="L domain-like"/>
    <property type="match status" value="1"/>
</dbReference>
<name>A0A146K8L6_9EUKA</name>
<evidence type="ECO:0000313" key="1">
    <source>
        <dbReference type="EMBL" id="JAP93153.1"/>
    </source>
</evidence>
<dbReference type="InterPro" id="IPR053139">
    <property type="entry name" value="Surface_bspA-like"/>
</dbReference>
<feature type="non-terminal residue" evidence="1">
    <location>
        <position position="1"/>
    </location>
</feature>
<gene>
    <name evidence="1" type="ORF">TPC1_14669</name>
</gene>
<dbReference type="InterPro" id="IPR032675">
    <property type="entry name" value="LRR_dom_sf"/>
</dbReference>
<dbReference type="EMBL" id="GDID01003453">
    <property type="protein sequence ID" value="JAP93153.1"/>
    <property type="molecule type" value="Transcribed_RNA"/>
</dbReference>
<dbReference type="InterPro" id="IPR026906">
    <property type="entry name" value="LRR_5"/>
</dbReference>
<organism evidence="1">
    <name type="scientific">Trepomonas sp. PC1</name>
    <dbReference type="NCBI Taxonomy" id="1076344"/>
    <lineage>
        <taxon>Eukaryota</taxon>
        <taxon>Metamonada</taxon>
        <taxon>Diplomonadida</taxon>
        <taxon>Hexamitidae</taxon>
        <taxon>Hexamitinae</taxon>
        <taxon>Trepomonas</taxon>
    </lineage>
</organism>
<accession>A0A146K8L6</accession>
<dbReference type="AlphaFoldDB" id="A0A146K8L6"/>
<proteinExistence type="predicted"/>
<dbReference type="Gene3D" id="3.80.10.10">
    <property type="entry name" value="Ribonuclease Inhibitor"/>
    <property type="match status" value="2"/>
</dbReference>
<dbReference type="PANTHER" id="PTHR45661">
    <property type="entry name" value="SURFACE ANTIGEN"/>
    <property type="match status" value="1"/>
</dbReference>
<dbReference type="PANTHER" id="PTHR45661:SF3">
    <property type="entry name" value="IG-LIKE DOMAIN-CONTAINING PROTEIN"/>
    <property type="match status" value="1"/>
</dbReference>
<protein>
    <submittedName>
        <fullName evidence="1">Leucine rich repeats-containing protein</fullName>
    </submittedName>
</protein>